<dbReference type="STRING" id="121845.A0A1S4EIE2"/>
<name>A0A1S4EIE2_DIACI</name>
<dbReference type="GO" id="GO:0016020">
    <property type="term" value="C:membrane"/>
    <property type="evidence" value="ECO:0007669"/>
    <property type="project" value="InterPro"/>
</dbReference>
<dbReference type="GO" id="GO:0008381">
    <property type="term" value="F:mechanosensitive monoatomic ion channel activity"/>
    <property type="evidence" value="ECO:0007669"/>
    <property type="project" value="InterPro"/>
</dbReference>
<dbReference type="OMA" id="TIFIFNE"/>
<sequence>MVKDTNSFYITNQTRSQLSELLFGNSTVTQVTIPSLLPKFLKVTPATVVPVSHLMYNTENPPSGDPVEYMDLTLELSHQPPEEHIEESVRKWWVVHENCTVWTFLDDIPYSTCSTRMNKTIKLSDSLVIYTFNDKAFPETLNLISGKGIIGLYTTFVIVVHTFVRGAFTGISFKIMFDDMPNVDRVLQLCLDIYLVRESGELDLEEDLFAKLVFLYRSQTIGSYLYSNQLSRTHRARMEG</sequence>
<feature type="domain" description="Piezo non-specific cation channel cap" evidence="1">
    <location>
        <begin position="3"/>
        <end position="218"/>
    </location>
</feature>
<evidence type="ECO:0000313" key="2">
    <source>
        <dbReference type="Proteomes" id="UP000079169"/>
    </source>
</evidence>
<organism evidence="2 3">
    <name type="scientific">Diaphorina citri</name>
    <name type="common">Asian citrus psyllid</name>
    <dbReference type="NCBI Taxonomy" id="121845"/>
    <lineage>
        <taxon>Eukaryota</taxon>
        <taxon>Metazoa</taxon>
        <taxon>Ecdysozoa</taxon>
        <taxon>Arthropoda</taxon>
        <taxon>Hexapoda</taxon>
        <taxon>Insecta</taxon>
        <taxon>Pterygota</taxon>
        <taxon>Neoptera</taxon>
        <taxon>Paraneoptera</taxon>
        <taxon>Hemiptera</taxon>
        <taxon>Sternorrhyncha</taxon>
        <taxon>Psylloidea</taxon>
        <taxon>Psyllidae</taxon>
        <taxon>Diaphorininae</taxon>
        <taxon>Diaphorina</taxon>
    </lineage>
</organism>
<dbReference type="KEGG" id="dci:108253103"/>
<protein>
    <submittedName>
        <fullName evidence="3">Piezo-type mechanosensitive ion channel component-like</fullName>
    </submittedName>
</protein>
<dbReference type="RefSeq" id="XP_017301928.1">
    <property type="nucleotide sequence ID" value="XM_017446439.2"/>
</dbReference>
<dbReference type="InterPro" id="IPR027272">
    <property type="entry name" value="Piezo"/>
</dbReference>
<keyword evidence="2" id="KW-1185">Reference proteome</keyword>
<proteinExistence type="predicted"/>
<dbReference type="InterPro" id="IPR031334">
    <property type="entry name" value="Piezo_cap_dom"/>
</dbReference>
<dbReference type="PANTHER" id="PTHR47049">
    <property type="entry name" value="PIEZO-TYPE MECHANOSENSITIVE ION CHANNEL HOMOLOG"/>
    <property type="match status" value="1"/>
</dbReference>
<accession>A0A1S4EIE2</accession>
<dbReference type="Proteomes" id="UP000079169">
    <property type="component" value="Unplaced"/>
</dbReference>
<dbReference type="PANTHER" id="PTHR47049:SF2">
    <property type="entry name" value="PIEZO-TYPE MECHANOSENSITIVE ION CHANNEL HOMOLOG"/>
    <property type="match status" value="1"/>
</dbReference>
<gene>
    <name evidence="3" type="primary">LOC108253103</name>
</gene>
<dbReference type="AlphaFoldDB" id="A0A1S4EIE2"/>
<dbReference type="Pfam" id="PF12166">
    <property type="entry name" value="Piezo_cap"/>
    <property type="match status" value="1"/>
</dbReference>
<evidence type="ECO:0000313" key="3">
    <source>
        <dbReference type="RefSeq" id="XP_017301928.1"/>
    </source>
</evidence>
<dbReference type="PaxDb" id="121845-A0A1S4EIE2"/>
<evidence type="ECO:0000259" key="1">
    <source>
        <dbReference type="Pfam" id="PF12166"/>
    </source>
</evidence>
<reference evidence="3" key="1">
    <citation type="submission" date="2025-08" db="UniProtKB">
        <authorList>
            <consortium name="RefSeq"/>
        </authorList>
    </citation>
    <scope>IDENTIFICATION</scope>
</reference>
<dbReference type="GeneID" id="108253103"/>